<sequence length="62" mass="6884">MSPSALTHTAPANPIAVSQDNARKTREKFSELIDTKKESEQVESTPELTEKLLKERWISGAS</sequence>
<feature type="region of interest" description="Disordered" evidence="1">
    <location>
        <begin position="1"/>
        <end position="24"/>
    </location>
</feature>
<protein>
    <submittedName>
        <fullName evidence="2">Uncharacterized protein</fullName>
    </submittedName>
</protein>
<reference evidence="2" key="2">
    <citation type="submission" date="2020-09" db="EMBL/GenBank/DDBJ databases">
        <authorList>
            <person name="Sun Q."/>
            <person name="Zhou Y."/>
        </authorList>
    </citation>
    <scope>NUCLEOTIDE SEQUENCE</scope>
    <source>
        <strain evidence="2">CGMCC 1.12997</strain>
    </source>
</reference>
<dbReference type="Proteomes" id="UP000647241">
    <property type="component" value="Unassembled WGS sequence"/>
</dbReference>
<proteinExistence type="predicted"/>
<dbReference type="EMBL" id="BMGT01000005">
    <property type="protein sequence ID" value="GGG89128.1"/>
    <property type="molecule type" value="Genomic_DNA"/>
</dbReference>
<organism evidence="2 3">
    <name type="scientific">Edaphobacter dinghuensis</name>
    <dbReference type="NCBI Taxonomy" id="1560005"/>
    <lineage>
        <taxon>Bacteria</taxon>
        <taxon>Pseudomonadati</taxon>
        <taxon>Acidobacteriota</taxon>
        <taxon>Terriglobia</taxon>
        <taxon>Terriglobales</taxon>
        <taxon>Acidobacteriaceae</taxon>
        <taxon>Edaphobacter</taxon>
    </lineage>
</organism>
<dbReference type="AlphaFoldDB" id="A0A917MBA1"/>
<comment type="caution">
    <text evidence="2">The sequence shown here is derived from an EMBL/GenBank/DDBJ whole genome shotgun (WGS) entry which is preliminary data.</text>
</comment>
<evidence type="ECO:0000256" key="1">
    <source>
        <dbReference type="SAM" id="MobiDB-lite"/>
    </source>
</evidence>
<evidence type="ECO:0000313" key="2">
    <source>
        <dbReference type="EMBL" id="GGG89128.1"/>
    </source>
</evidence>
<reference evidence="2" key="1">
    <citation type="journal article" date="2014" name="Int. J. Syst. Evol. Microbiol.">
        <title>Complete genome sequence of Corynebacterium casei LMG S-19264T (=DSM 44701T), isolated from a smear-ripened cheese.</title>
        <authorList>
            <consortium name="US DOE Joint Genome Institute (JGI-PGF)"/>
            <person name="Walter F."/>
            <person name="Albersmeier A."/>
            <person name="Kalinowski J."/>
            <person name="Ruckert C."/>
        </authorList>
    </citation>
    <scope>NUCLEOTIDE SEQUENCE</scope>
    <source>
        <strain evidence="2">CGMCC 1.12997</strain>
    </source>
</reference>
<accession>A0A917MBA1</accession>
<evidence type="ECO:0000313" key="3">
    <source>
        <dbReference type="Proteomes" id="UP000647241"/>
    </source>
</evidence>
<dbReference type="RefSeq" id="WP_188555704.1">
    <property type="nucleotide sequence ID" value="NZ_BMGT01000005.1"/>
</dbReference>
<keyword evidence="3" id="KW-1185">Reference proteome</keyword>
<gene>
    <name evidence="2" type="ORF">GCM10011585_36620</name>
</gene>
<name>A0A917MBA1_9BACT</name>